<protein>
    <recommendedName>
        <fullName evidence="4">THIF-type NAD/FAD binding fold domain-containing protein</fullName>
    </recommendedName>
</protein>
<accession>A0A1R1X0S2</accession>
<evidence type="ECO:0008006" key="4">
    <source>
        <dbReference type="Google" id="ProtNLM"/>
    </source>
</evidence>
<dbReference type="AlphaFoldDB" id="A0A1R1X0S2"/>
<dbReference type="InterPro" id="IPR042449">
    <property type="entry name" value="Ub-E1_IAD_1"/>
</dbReference>
<comment type="caution">
    <text evidence="2">The sequence shown here is derived from an EMBL/GenBank/DDBJ whole genome shotgun (WGS) entry which is preliminary data.</text>
</comment>
<dbReference type="SUPFAM" id="SSF69572">
    <property type="entry name" value="Activating enzymes of the ubiquitin-like proteins"/>
    <property type="match status" value="1"/>
</dbReference>
<organism evidence="2 3">
    <name type="scientific">Smittium culicis</name>
    <dbReference type="NCBI Taxonomy" id="133412"/>
    <lineage>
        <taxon>Eukaryota</taxon>
        <taxon>Fungi</taxon>
        <taxon>Fungi incertae sedis</taxon>
        <taxon>Zoopagomycota</taxon>
        <taxon>Kickxellomycotina</taxon>
        <taxon>Harpellomycetes</taxon>
        <taxon>Harpellales</taxon>
        <taxon>Legeriomycetaceae</taxon>
        <taxon>Smittium</taxon>
    </lineage>
</organism>
<dbReference type="GO" id="GO:0008641">
    <property type="term" value="F:ubiquitin-like modifier activating enzyme activity"/>
    <property type="evidence" value="ECO:0007669"/>
    <property type="project" value="InterPro"/>
</dbReference>
<dbReference type="OrthoDB" id="1708823at2759"/>
<dbReference type="Gene3D" id="3.50.50.80">
    <property type="entry name" value="Ubiquitin-activating enzyme E1, inactive adenylation domain, subdomain 1"/>
    <property type="match status" value="1"/>
</dbReference>
<evidence type="ECO:0000313" key="3">
    <source>
        <dbReference type="Proteomes" id="UP000187283"/>
    </source>
</evidence>
<gene>
    <name evidence="2" type="ORF">AYI70_g11669</name>
</gene>
<dbReference type="EMBL" id="LSSN01005848">
    <property type="protein sequence ID" value="OMJ08236.1"/>
    <property type="molecule type" value="Genomic_DNA"/>
</dbReference>
<feature type="non-terminal residue" evidence="2">
    <location>
        <position position="49"/>
    </location>
</feature>
<name>A0A1R1X0S2_9FUNG</name>
<dbReference type="InterPro" id="IPR035985">
    <property type="entry name" value="Ubiquitin-activating_enz"/>
</dbReference>
<evidence type="ECO:0000256" key="1">
    <source>
        <dbReference type="ARBA" id="ARBA00043952"/>
    </source>
</evidence>
<keyword evidence="3" id="KW-1185">Reference proteome</keyword>
<comment type="pathway">
    <text evidence="1">Protein modification.</text>
</comment>
<evidence type="ECO:0000313" key="2">
    <source>
        <dbReference type="EMBL" id="OMJ08236.1"/>
    </source>
</evidence>
<reference evidence="2 3" key="1">
    <citation type="submission" date="2017-01" db="EMBL/GenBank/DDBJ databases">
        <authorList>
            <person name="Mah S.A."/>
            <person name="Swanson W.J."/>
            <person name="Moy G.W."/>
            <person name="Vacquier V.D."/>
        </authorList>
    </citation>
    <scope>NUCLEOTIDE SEQUENCE [LARGE SCALE GENOMIC DNA]</scope>
    <source>
        <strain evidence="2 3">GSMNP</strain>
    </source>
</reference>
<sequence length="49" mass="5354">MLVVGVTPMIMEMAKNLILGGLGHISVLDNRKVTQVNSQGLYILSEEQL</sequence>
<dbReference type="Proteomes" id="UP000187283">
    <property type="component" value="Unassembled WGS sequence"/>
</dbReference>
<proteinExistence type="predicted"/>